<gene>
    <name evidence="1" type="ORF">FPZ49_29020</name>
</gene>
<organism evidence="1 2">
    <name type="scientific">Paenibacillus cremeus</name>
    <dbReference type="NCBI Taxonomy" id="2163881"/>
    <lineage>
        <taxon>Bacteria</taxon>
        <taxon>Bacillati</taxon>
        <taxon>Bacillota</taxon>
        <taxon>Bacilli</taxon>
        <taxon>Bacillales</taxon>
        <taxon>Paenibacillaceae</taxon>
        <taxon>Paenibacillus</taxon>
    </lineage>
</organism>
<protein>
    <submittedName>
        <fullName evidence="1">PqqD family protein</fullName>
    </submittedName>
</protein>
<dbReference type="Proteomes" id="UP000317036">
    <property type="component" value="Unassembled WGS sequence"/>
</dbReference>
<dbReference type="RefSeq" id="WP_144853864.1">
    <property type="nucleotide sequence ID" value="NZ_VNJI01000054.1"/>
</dbReference>
<proteinExistence type="predicted"/>
<comment type="caution">
    <text evidence="1">The sequence shown here is derived from an EMBL/GenBank/DDBJ whole genome shotgun (WGS) entry which is preliminary data.</text>
</comment>
<name>A0A559K0H7_9BACL</name>
<sequence>MLQYIQKGNYDAIELEGEWIILNTSDYTVTNLNEVGGYCWSLLNEAQTVASLARAIQGKYEWVSEESVDADLEQFLSDLKQCGLIRHAD</sequence>
<accession>A0A559K0H7</accession>
<dbReference type="EMBL" id="VNJI01000054">
    <property type="protein sequence ID" value="TVY05659.1"/>
    <property type="molecule type" value="Genomic_DNA"/>
</dbReference>
<evidence type="ECO:0000313" key="2">
    <source>
        <dbReference type="Proteomes" id="UP000317036"/>
    </source>
</evidence>
<dbReference type="AlphaFoldDB" id="A0A559K0H7"/>
<dbReference type="InterPro" id="IPR041881">
    <property type="entry name" value="PqqD_sf"/>
</dbReference>
<dbReference type="Gene3D" id="1.10.10.1150">
    <property type="entry name" value="Coenzyme PQQ synthesis protein D (PqqD)"/>
    <property type="match status" value="1"/>
</dbReference>
<dbReference type="Pfam" id="PF05402">
    <property type="entry name" value="PqqD"/>
    <property type="match status" value="1"/>
</dbReference>
<evidence type="ECO:0000313" key="1">
    <source>
        <dbReference type="EMBL" id="TVY05659.1"/>
    </source>
</evidence>
<keyword evidence="2" id="KW-1185">Reference proteome</keyword>
<dbReference type="OrthoDB" id="2882895at2"/>
<reference evidence="1 2" key="1">
    <citation type="submission" date="2019-07" db="EMBL/GenBank/DDBJ databases">
        <authorList>
            <person name="Kim J."/>
        </authorList>
    </citation>
    <scope>NUCLEOTIDE SEQUENCE [LARGE SCALE GENOMIC DNA]</scope>
    <source>
        <strain evidence="1 2">JC52</strain>
    </source>
</reference>
<dbReference type="InterPro" id="IPR008792">
    <property type="entry name" value="PQQD"/>
</dbReference>